<dbReference type="AlphaFoldDB" id="A0A128EJE8"/>
<gene>
    <name evidence="6" type="ORF">ERS672216_01699</name>
</gene>
<keyword evidence="4 5" id="KW-0472">Membrane</keyword>
<feature type="transmembrane region" description="Helical" evidence="5">
    <location>
        <begin position="42"/>
        <end position="62"/>
    </location>
</feature>
<dbReference type="PANTHER" id="PTHR12714">
    <property type="entry name" value="PROTEIN-S ISOPRENYLCYSTEINE O-METHYLTRANSFERASE"/>
    <property type="match status" value="1"/>
</dbReference>
<keyword evidence="3 5" id="KW-1133">Transmembrane helix</keyword>
<dbReference type="PANTHER" id="PTHR12714:SF9">
    <property type="entry name" value="PROTEIN-S-ISOPRENYLCYSTEINE O-METHYLTRANSFERASE"/>
    <property type="match status" value="1"/>
</dbReference>
<feature type="transmembrane region" description="Helical" evidence="5">
    <location>
        <begin position="96"/>
        <end position="114"/>
    </location>
</feature>
<evidence type="ECO:0000313" key="7">
    <source>
        <dbReference type="Proteomes" id="UP000069632"/>
    </source>
</evidence>
<dbReference type="RefSeq" id="WP_075540505.1">
    <property type="nucleotide sequence ID" value="NZ_CP053844.1"/>
</dbReference>
<evidence type="ECO:0000256" key="5">
    <source>
        <dbReference type="SAM" id="Phobius"/>
    </source>
</evidence>
<evidence type="ECO:0000256" key="3">
    <source>
        <dbReference type="ARBA" id="ARBA00022989"/>
    </source>
</evidence>
<dbReference type="Pfam" id="PF04191">
    <property type="entry name" value="PEMT"/>
    <property type="match status" value="1"/>
</dbReference>
<dbReference type="EMBL" id="FIZP01000013">
    <property type="protein sequence ID" value="CZE49010.1"/>
    <property type="molecule type" value="Genomic_DNA"/>
</dbReference>
<name>A0A128EJE8_9BACT</name>
<proteinExistence type="predicted"/>
<evidence type="ECO:0008006" key="8">
    <source>
        <dbReference type="Google" id="ProtNLM"/>
    </source>
</evidence>
<evidence type="ECO:0000256" key="2">
    <source>
        <dbReference type="ARBA" id="ARBA00022692"/>
    </source>
</evidence>
<keyword evidence="7" id="KW-1185">Reference proteome</keyword>
<dbReference type="OrthoDB" id="9789029at2"/>
<organism evidence="6 7">
    <name type="scientific">Campylobacter geochelonis</name>
    <dbReference type="NCBI Taxonomy" id="1780362"/>
    <lineage>
        <taxon>Bacteria</taxon>
        <taxon>Pseudomonadati</taxon>
        <taxon>Campylobacterota</taxon>
        <taxon>Epsilonproteobacteria</taxon>
        <taxon>Campylobacterales</taxon>
        <taxon>Campylobacteraceae</taxon>
        <taxon>Campylobacter</taxon>
    </lineage>
</organism>
<dbReference type="GO" id="GO:0016740">
    <property type="term" value="F:transferase activity"/>
    <property type="evidence" value="ECO:0007669"/>
    <property type="project" value="UniProtKB-ARBA"/>
</dbReference>
<dbReference type="GO" id="GO:0012505">
    <property type="term" value="C:endomembrane system"/>
    <property type="evidence" value="ECO:0007669"/>
    <property type="project" value="UniProtKB-SubCell"/>
</dbReference>
<evidence type="ECO:0000256" key="4">
    <source>
        <dbReference type="ARBA" id="ARBA00023136"/>
    </source>
</evidence>
<comment type="subcellular location">
    <subcellularLocation>
        <location evidence="1">Endomembrane system</location>
        <topology evidence="1">Multi-pass membrane protein</topology>
    </subcellularLocation>
</comment>
<dbReference type="Proteomes" id="UP000069632">
    <property type="component" value="Unassembled WGS sequence"/>
</dbReference>
<evidence type="ECO:0000313" key="6">
    <source>
        <dbReference type="EMBL" id="CZE49010.1"/>
    </source>
</evidence>
<feature type="transmembrane region" description="Helical" evidence="5">
    <location>
        <begin position="120"/>
        <end position="136"/>
    </location>
</feature>
<protein>
    <recommendedName>
        <fullName evidence="8">Isoprenylcysteine carboxylmethyltransferase family protein</fullName>
    </recommendedName>
</protein>
<dbReference type="Gene3D" id="1.20.120.1630">
    <property type="match status" value="1"/>
</dbReference>
<dbReference type="InterPro" id="IPR007318">
    <property type="entry name" value="Phopholipid_MeTrfase"/>
</dbReference>
<reference evidence="6 7" key="1">
    <citation type="submission" date="2016-02" db="EMBL/GenBank/DDBJ databases">
        <authorList>
            <consortium name="Pathogen Informatics"/>
        </authorList>
    </citation>
    <scope>NUCLEOTIDE SEQUENCE [LARGE SCALE GENOMIC DNA]</scope>
    <source>
        <strain evidence="6 7">RC20</strain>
    </source>
</reference>
<feature type="transmembrane region" description="Helical" evidence="5">
    <location>
        <begin position="12"/>
        <end position="30"/>
    </location>
</feature>
<accession>A0A128EJE8</accession>
<evidence type="ECO:0000256" key="1">
    <source>
        <dbReference type="ARBA" id="ARBA00004127"/>
    </source>
</evidence>
<keyword evidence="2 5" id="KW-0812">Transmembrane</keyword>
<sequence length="165" mass="19501">MKEKIKKAIGMTFGIILPFILFPAYIYFYCKDYHAFILENDFLSGLIGFVLIIFGLIFIILADIAMQIYVNQNPLNSLNLLANKTKILVTNGIYRYFHHPLSIGYFLFYFGFSFALNSKIASLISFGTFIFMIYYAKKYEEKELLSDFGDEYLTYKKEKFWIRYF</sequence>